<dbReference type="RefSeq" id="WP_005578914.1">
    <property type="nucleotide sequence ID" value="NZ_FORO01000009.1"/>
</dbReference>
<evidence type="ECO:0000313" key="4">
    <source>
        <dbReference type="Proteomes" id="UP000182829"/>
    </source>
</evidence>
<dbReference type="AlphaFoldDB" id="A0A1I3M3R2"/>
<feature type="domain" description="Halobacterial output" evidence="2">
    <location>
        <begin position="26"/>
        <end position="95"/>
    </location>
</feature>
<evidence type="ECO:0000259" key="2">
    <source>
        <dbReference type="Pfam" id="PF18545"/>
    </source>
</evidence>
<protein>
    <recommendedName>
        <fullName evidence="2">Halobacterial output domain-containing protein</fullName>
    </recommendedName>
</protein>
<dbReference type="Pfam" id="PF18545">
    <property type="entry name" value="HalOD1"/>
    <property type="match status" value="1"/>
</dbReference>
<proteinExistence type="predicted"/>
<reference evidence="3 4" key="1">
    <citation type="submission" date="2016-10" db="EMBL/GenBank/DDBJ databases">
        <authorList>
            <person name="de Groot N.N."/>
        </authorList>
    </citation>
    <scope>NUCLEOTIDE SEQUENCE [LARGE SCALE GENOMIC DNA]</scope>
    <source>
        <strain evidence="3 4">SP2</strain>
    </source>
</reference>
<dbReference type="EMBL" id="FORO01000009">
    <property type="protein sequence ID" value="SFI91679.1"/>
    <property type="molecule type" value="Genomic_DNA"/>
</dbReference>
<gene>
    <name evidence="3" type="ORF">SAMN05443661_10968</name>
</gene>
<feature type="region of interest" description="Disordered" evidence="1">
    <location>
        <begin position="1"/>
        <end position="24"/>
    </location>
</feature>
<evidence type="ECO:0000313" key="3">
    <source>
        <dbReference type="EMBL" id="SFI91679.1"/>
    </source>
</evidence>
<dbReference type="InterPro" id="IPR040624">
    <property type="entry name" value="HalOD1"/>
</dbReference>
<dbReference type="OrthoDB" id="327217at2157"/>
<dbReference type="OMA" id="FTYEGFD"/>
<evidence type="ECO:0000256" key="1">
    <source>
        <dbReference type="SAM" id="MobiDB-lite"/>
    </source>
</evidence>
<accession>A0A1I3M3R2</accession>
<dbReference type="Proteomes" id="UP000182829">
    <property type="component" value="Unassembled WGS sequence"/>
</dbReference>
<name>A0A1I3M3R2_9EURY</name>
<dbReference type="GeneID" id="14208641"/>
<sequence>MPSDHDARRAADSDPKYVAAFDPVDGDKPSEAIVDAVASVTGKDPLEMTPLYEAIDPDALDALFDQRQAGDETHELWFTYDGFDVGVHSDGEIRLRTATDTTSST</sequence>
<organism evidence="3 4">
    <name type="scientific">Natronobacterium gregoryi</name>
    <dbReference type="NCBI Taxonomy" id="44930"/>
    <lineage>
        <taxon>Archaea</taxon>
        <taxon>Methanobacteriati</taxon>
        <taxon>Methanobacteriota</taxon>
        <taxon>Stenosarchaea group</taxon>
        <taxon>Halobacteria</taxon>
        <taxon>Halobacteriales</taxon>
        <taxon>Natrialbaceae</taxon>
        <taxon>Natronobacterium</taxon>
    </lineage>
</organism>
<feature type="compositionally biased region" description="Basic and acidic residues" evidence="1">
    <location>
        <begin position="1"/>
        <end position="15"/>
    </location>
</feature>